<evidence type="ECO:0000313" key="3">
    <source>
        <dbReference type="Proteomes" id="UP000503339"/>
    </source>
</evidence>
<feature type="domain" description="Beta-lactamase-related" evidence="1">
    <location>
        <begin position="12"/>
        <end position="103"/>
    </location>
</feature>
<sequence length="128" mass="14077">MTCDRAGVPLVDGGVCLTARDLARYGLLFARKGEGVDGRRVGDPDFIDQTRRHPGPVYSKTRDWIRYSRQMNTDGTWLGHGGYGGQYMLANPDTGIVVVYFSVLENRSASDPDFSGPLMKMMAEIAAD</sequence>
<dbReference type="SUPFAM" id="SSF56601">
    <property type="entry name" value="beta-lactamase/transpeptidase-like"/>
    <property type="match status" value="1"/>
</dbReference>
<gene>
    <name evidence="2" type="ORF">EB233_30245</name>
</gene>
<dbReference type="InterPro" id="IPR012338">
    <property type="entry name" value="Beta-lactam/transpept-like"/>
</dbReference>
<protein>
    <recommendedName>
        <fullName evidence="1">Beta-lactamase-related domain-containing protein</fullName>
    </recommendedName>
</protein>
<keyword evidence="3" id="KW-1185">Reference proteome</keyword>
<organism evidence="2 3">
    <name type="scientific">Mesorhizobium erdmanii</name>
    <dbReference type="NCBI Taxonomy" id="1777866"/>
    <lineage>
        <taxon>Bacteria</taxon>
        <taxon>Pseudomonadati</taxon>
        <taxon>Pseudomonadota</taxon>
        <taxon>Alphaproteobacteria</taxon>
        <taxon>Hyphomicrobiales</taxon>
        <taxon>Phyllobacteriaceae</taxon>
        <taxon>Mesorhizobium</taxon>
    </lineage>
</organism>
<dbReference type="EMBL" id="CP033361">
    <property type="protein sequence ID" value="QKC79218.1"/>
    <property type="molecule type" value="Genomic_DNA"/>
</dbReference>
<dbReference type="AlphaFoldDB" id="A0A6M7UT59"/>
<proteinExistence type="predicted"/>
<dbReference type="KEGG" id="merd:EB233_30245"/>
<dbReference type="Gene3D" id="3.40.710.10">
    <property type="entry name" value="DD-peptidase/beta-lactamase superfamily"/>
    <property type="match status" value="1"/>
</dbReference>
<accession>A0A6M7UT59</accession>
<evidence type="ECO:0000259" key="1">
    <source>
        <dbReference type="Pfam" id="PF00144"/>
    </source>
</evidence>
<dbReference type="RefSeq" id="WP_081288640.1">
    <property type="nucleotide sequence ID" value="NZ_CP033361.1"/>
</dbReference>
<dbReference type="Proteomes" id="UP000503339">
    <property type="component" value="Chromosome"/>
</dbReference>
<dbReference type="Pfam" id="PF00144">
    <property type="entry name" value="Beta-lactamase"/>
    <property type="match status" value="1"/>
</dbReference>
<name>A0A6M7UT59_9HYPH</name>
<dbReference type="InterPro" id="IPR001466">
    <property type="entry name" value="Beta-lactam-related"/>
</dbReference>
<evidence type="ECO:0000313" key="2">
    <source>
        <dbReference type="EMBL" id="QKC79218.1"/>
    </source>
</evidence>
<reference evidence="2 3" key="1">
    <citation type="submission" date="2018-10" db="EMBL/GenBank/DDBJ databases">
        <authorList>
            <person name="Perry B.J."/>
            <person name="Sullivan J.T."/>
            <person name="Murphy R.J.T."/>
            <person name="Ramsay J.P."/>
            <person name="Ronson C.W."/>
        </authorList>
    </citation>
    <scope>NUCLEOTIDE SEQUENCE [LARGE SCALE GENOMIC DNA]</scope>
    <source>
        <strain evidence="2 3">NZP2014</strain>
    </source>
</reference>